<evidence type="ECO:0000256" key="7">
    <source>
        <dbReference type="RuleBase" id="RU363032"/>
    </source>
</evidence>
<keyword evidence="4 7" id="KW-0812">Transmembrane</keyword>
<keyword evidence="3" id="KW-1003">Cell membrane</keyword>
<feature type="transmembrane region" description="Helical" evidence="7">
    <location>
        <begin position="190"/>
        <end position="212"/>
    </location>
</feature>
<reference evidence="9 10" key="1">
    <citation type="journal article" date="2019" name="Int. J. Syst. Evol. Microbiol.">
        <title>The Global Catalogue of Microorganisms (GCM) 10K type strain sequencing project: providing services to taxonomists for standard genome sequencing and annotation.</title>
        <authorList>
            <consortium name="The Broad Institute Genomics Platform"/>
            <consortium name="The Broad Institute Genome Sequencing Center for Infectious Disease"/>
            <person name="Wu L."/>
            <person name="Ma J."/>
        </authorList>
    </citation>
    <scope>NUCLEOTIDE SEQUENCE [LARGE SCALE GENOMIC DNA]</scope>
    <source>
        <strain evidence="9 10">JCM 14901</strain>
    </source>
</reference>
<feature type="transmembrane region" description="Helical" evidence="7">
    <location>
        <begin position="251"/>
        <end position="274"/>
    </location>
</feature>
<comment type="subcellular location">
    <subcellularLocation>
        <location evidence="1 7">Cell membrane</location>
        <topology evidence="1 7">Multi-pass membrane protein</topology>
    </subcellularLocation>
</comment>
<dbReference type="RefSeq" id="WP_344095737.1">
    <property type="nucleotide sequence ID" value="NZ_BAAAOG010000006.1"/>
</dbReference>
<dbReference type="CDD" id="cd06261">
    <property type="entry name" value="TM_PBP2"/>
    <property type="match status" value="1"/>
</dbReference>
<evidence type="ECO:0000256" key="6">
    <source>
        <dbReference type="ARBA" id="ARBA00023136"/>
    </source>
</evidence>
<evidence type="ECO:0000256" key="1">
    <source>
        <dbReference type="ARBA" id="ARBA00004651"/>
    </source>
</evidence>
<organism evidence="9 10">
    <name type="scientific">Microbacterium deminutum</name>
    <dbReference type="NCBI Taxonomy" id="344164"/>
    <lineage>
        <taxon>Bacteria</taxon>
        <taxon>Bacillati</taxon>
        <taxon>Actinomycetota</taxon>
        <taxon>Actinomycetes</taxon>
        <taxon>Micrococcales</taxon>
        <taxon>Microbacteriaceae</taxon>
        <taxon>Microbacterium</taxon>
    </lineage>
</organism>
<gene>
    <name evidence="9" type="ORF">GCM10009776_28350</name>
</gene>
<protein>
    <submittedName>
        <fullName evidence="9">Carbohydrate ABC transporter permease</fullName>
    </submittedName>
</protein>
<comment type="caution">
    <text evidence="9">The sequence shown here is derived from an EMBL/GenBank/DDBJ whole genome shotgun (WGS) entry which is preliminary data.</text>
</comment>
<keyword evidence="10" id="KW-1185">Reference proteome</keyword>
<dbReference type="Gene3D" id="1.10.3720.10">
    <property type="entry name" value="MetI-like"/>
    <property type="match status" value="1"/>
</dbReference>
<dbReference type="PANTHER" id="PTHR43744">
    <property type="entry name" value="ABC TRANSPORTER PERMEASE PROTEIN MG189-RELATED-RELATED"/>
    <property type="match status" value="1"/>
</dbReference>
<dbReference type="InterPro" id="IPR035906">
    <property type="entry name" value="MetI-like_sf"/>
</dbReference>
<evidence type="ECO:0000256" key="3">
    <source>
        <dbReference type="ARBA" id="ARBA00022475"/>
    </source>
</evidence>
<dbReference type="PROSITE" id="PS50928">
    <property type="entry name" value="ABC_TM1"/>
    <property type="match status" value="1"/>
</dbReference>
<accession>A0ABN2R5D4</accession>
<feature type="transmembrane region" description="Helical" evidence="7">
    <location>
        <begin position="148"/>
        <end position="169"/>
    </location>
</feature>
<dbReference type="SUPFAM" id="SSF161098">
    <property type="entry name" value="MetI-like"/>
    <property type="match status" value="1"/>
</dbReference>
<keyword evidence="6 7" id="KW-0472">Membrane</keyword>
<evidence type="ECO:0000259" key="8">
    <source>
        <dbReference type="PROSITE" id="PS50928"/>
    </source>
</evidence>
<proteinExistence type="inferred from homology"/>
<dbReference type="Pfam" id="PF00528">
    <property type="entry name" value="BPD_transp_1"/>
    <property type="match status" value="1"/>
</dbReference>
<comment type="similarity">
    <text evidence="7">Belongs to the binding-protein-dependent transport system permease family.</text>
</comment>
<evidence type="ECO:0000256" key="2">
    <source>
        <dbReference type="ARBA" id="ARBA00022448"/>
    </source>
</evidence>
<evidence type="ECO:0000256" key="4">
    <source>
        <dbReference type="ARBA" id="ARBA00022692"/>
    </source>
</evidence>
<dbReference type="EMBL" id="BAAAOG010000006">
    <property type="protein sequence ID" value="GAA1963909.1"/>
    <property type="molecule type" value="Genomic_DNA"/>
</dbReference>
<keyword evidence="2 7" id="KW-0813">Transport</keyword>
<name>A0ABN2R5D4_9MICO</name>
<evidence type="ECO:0000313" key="9">
    <source>
        <dbReference type="EMBL" id="GAA1963909.1"/>
    </source>
</evidence>
<dbReference type="InterPro" id="IPR000515">
    <property type="entry name" value="MetI-like"/>
</dbReference>
<sequence length="282" mass="30984">MTTITVRRGRQLRPGAIIVGVLITAMSILWLVPVYLAFVNASIPLQSYTGKPQWTTTEFGFFDNVVRGWEAGNFTATGYNSIVYSLVSATASVAISTIAAFALVVMPVKRPKMWFWIIYAGTLLPLQAFAIPMYQASIALNLYDTQPALIIVYTAICIPFGFFLVRNFMATLPPELSQAAKLDGAGWWRMFWSIYVPLVRPAMAAAFVFQFIAIWNELFFAVTLAISSETQPVMAALAGMQAKGSLVGQPATLAMAIVISLPTVAVFFIFQRYFKSGLTANL</sequence>
<dbReference type="Proteomes" id="UP001499933">
    <property type="component" value="Unassembled WGS sequence"/>
</dbReference>
<evidence type="ECO:0000256" key="5">
    <source>
        <dbReference type="ARBA" id="ARBA00022989"/>
    </source>
</evidence>
<feature type="transmembrane region" description="Helical" evidence="7">
    <location>
        <begin position="113"/>
        <end position="136"/>
    </location>
</feature>
<dbReference type="PANTHER" id="PTHR43744:SF12">
    <property type="entry name" value="ABC TRANSPORTER PERMEASE PROTEIN MG189-RELATED"/>
    <property type="match status" value="1"/>
</dbReference>
<keyword evidence="5 7" id="KW-1133">Transmembrane helix</keyword>
<feature type="domain" description="ABC transmembrane type-1" evidence="8">
    <location>
        <begin position="78"/>
        <end position="270"/>
    </location>
</feature>
<feature type="transmembrane region" description="Helical" evidence="7">
    <location>
        <begin position="12"/>
        <end position="38"/>
    </location>
</feature>
<evidence type="ECO:0000313" key="10">
    <source>
        <dbReference type="Proteomes" id="UP001499933"/>
    </source>
</evidence>
<feature type="transmembrane region" description="Helical" evidence="7">
    <location>
        <begin position="82"/>
        <end position="106"/>
    </location>
</feature>